<dbReference type="RefSeq" id="XP_023093093.1">
    <property type="nucleotide sequence ID" value="XM_023238338.1"/>
</dbReference>
<dbReference type="GO" id="GO:0000973">
    <property type="term" value="P:post-transcriptional tethering of RNA polymerase II gene DNA at nuclear periphery"/>
    <property type="evidence" value="ECO:0007669"/>
    <property type="project" value="TreeGrafter"/>
</dbReference>
<evidence type="ECO:0000256" key="2">
    <source>
        <dbReference type="ARBA" id="ARBA00022816"/>
    </source>
</evidence>
<keyword evidence="6 7" id="KW-0539">Nucleus</keyword>
<dbReference type="PANTHER" id="PTHR13003:SF2">
    <property type="entry name" value="NUCLEAR PORE COMPLEX PROTEIN NUP107"/>
    <property type="match status" value="1"/>
</dbReference>
<dbReference type="PANTHER" id="PTHR13003">
    <property type="entry name" value="NUP107-RELATED"/>
    <property type="match status" value="1"/>
</dbReference>
<evidence type="ECO:0000256" key="7">
    <source>
        <dbReference type="RuleBase" id="RU365072"/>
    </source>
</evidence>
<keyword evidence="2" id="KW-0509">mRNA transport</keyword>
<dbReference type="GO" id="GO:0017056">
    <property type="term" value="F:structural constituent of nuclear pore"/>
    <property type="evidence" value="ECO:0007669"/>
    <property type="project" value="UniProtKB-UniRule"/>
</dbReference>
<sequence>MRDLEELILAFNALEWFAVVCEKLDKNKRRRDSGTIKNLKDELQESLDEVSVHVDALLDEWLMGAEDGKASLGNMRRRMLTPVARTETEQAELEEIRKTYIPELFLDYHNALYYAGHVLTSELLVQCMNLAMQVSENEYLTSAFVASRRMAELVDALALSSKAMVNTQAKPGKKLLGGESLGIWNVDVPDEDNGLPEAQ</sequence>
<keyword evidence="3" id="KW-0653">Protein transport</keyword>
<comment type="subcellular location">
    <subcellularLocation>
        <location evidence="7">Nucleus</location>
        <location evidence="7">Nuclear pore complex</location>
    </subcellularLocation>
    <subcellularLocation>
        <location evidence="7">Nucleus membrane</location>
    </subcellularLocation>
</comment>
<dbReference type="Pfam" id="PF04121">
    <property type="entry name" value="Nup84_Nup100"/>
    <property type="match status" value="1"/>
</dbReference>
<evidence type="ECO:0000313" key="8">
    <source>
        <dbReference type="EMBL" id="BAE64129.1"/>
    </source>
</evidence>
<comment type="function">
    <text evidence="7">Functions as a component of the nuclear pore complex (NPC).</text>
</comment>
<reference evidence="8 9" key="1">
    <citation type="journal article" date="2005" name="Nature">
        <title>Genome sequencing and analysis of Aspergillus oryzae.</title>
        <authorList>
            <person name="Machida M."/>
            <person name="Asai K."/>
            <person name="Sano M."/>
            <person name="Tanaka T."/>
            <person name="Kumagai T."/>
            <person name="Terai G."/>
            <person name="Kusumoto K."/>
            <person name="Arima T."/>
            <person name="Akita O."/>
            <person name="Kashiwagi Y."/>
            <person name="Abe K."/>
            <person name="Gomi K."/>
            <person name="Horiuchi H."/>
            <person name="Kitamoto K."/>
            <person name="Kobayashi T."/>
            <person name="Takeuchi M."/>
            <person name="Denning D.W."/>
            <person name="Galagan J.E."/>
            <person name="Nierman W.C."/>
            <person name="Yu J."/>
            <person name="Archer D.B."/>
            <person name="Bennett J.W."/>
            <person name="Bhatnagar D."/>
            <person name="Cleveland T.E."/>
            <person name="Fedorova N.D."/>
            <person name="Gotoh O."/>
            <person name="Horikawa H."/>
            <person name="Hosoyama A."/>
            <person name="Ichinomiya M."/>
            <person name="Igarashi R."/>
            <person name="Iwashita K."/>
            <person name="Juvvadi P.R."/>
            <person name="Kato M."/>
            <person name="Kato Y."/>
            <person name="Kin T."/>
            <person name="Kokubun A."/>
            <person name="Maeda H."/>
            <person name="Maeyama N."/>
            <person name="Maruyama J."/>
            <person name="Nagasaki H."/>
            <person name="Nakajima T."/>
            <person name="Oda K."/>
            <person name="Okada K."/>
            <person name="Paulsen I."/>
            <person name="Sakamoto K."/>
            <person name="Sawano T."/>
            <person name="Takahashi M."/>
            <person name="Takase K."/>
            <person name="Terabayashi Y."/>
            <person name="Wortman J."/>
            <person name="Yamada O."/>
            <person name="Yamagata Y."/>
            <person name="Anazawa H."/>
            <person name="Hata Y."/>
            <person name="Koide Y."/>
            <person name="Komori T."/>
            <person name="Koyama Y."/>
            <person name="Minetoki T."/>
            <person name="Suharnan S."/>
            <person name="Tanaka A."/>
            <person name="Isono K."/>
            <person name="Kuhara S."/>
            <person name="Ogasawara N."/>
            <person name="Kikuchi H."/>
        </authorList>
    </citation>
    <scope>NUCLEOTIDE SEQUENCE [LARGE SCALE GENOMIC DNA]</scope>
    <source>
        <strain evidence="9">ATCC 42149 / RIB 40</strain>
    </source>
</reference>
<gene>
    <name evidence="8" type="ORF">AO090038000324</name>
</gene>
<evidence type="ECO:0000256" key="4">
    <source>
        <dbReference type="ARBA" id="ARBA00023010"/>
    </source>
</evidence>
<keyword evidence="4 7" id="KW-0811">Translocation</keyword>
<dbReference type="KEGG" id="aor:AO090038000324"/>
<dbReference type="STRING" id="510516.Q2U2T6"/>
<accession>Q2U2T6</accession>
<dbReference type="GO" id="GO:0031965">
    <property type="term" value="C:nuclear membrane"/>
    <property type="evidence" value="ECO:0007669"/>
    <property type="project" value="UniProtKB-SubCell"/>
</dbReference>
<dbReference type="Gene3D" id="1.20.190.50">
    <property type="match status" value="1"/>
</dbReference>
<evidence type="ECO:0000313" key="9">
    <source>
        <dbReference type="Proteomes" id="UP000006564"/>
    </source>
</evidence>
<dbReference type="AlphaFoldDB" id="Q2U2T6"/>
<evidence type="ECO:0000256" key="1">
    <source>
        <dbReference type="ARBA" id="ARBA00022448"/>
    </source>
</evidence>
<keyword evidence="7" id="KW-0472">Membrane</keyword>
<dbReference type="HOGENOM" id="CLU_1371920_0_0_1"/>
<keyword evidence="9" id="KW-1185">Reference proteome</keyword>
<dbReference type="InterPro" id="IPR007252">
    <property type="entry name" value="Nup84/Nup107"/>
</dbReference>
<organism evidence="8 9">
    <name type="scientific">Aspergillus oryzae (strain ATCC 42149 / RIB 40)</name>
    <name type="common">Yellow koji mold</name>
    <dbReference type="NCBI Taxonomy" id="510516"/>
    <lineage>
        <taxon>Eukaryota</taxon>
        <taxon>Fungi</taxon>
        <taxon>Dikarya</taxon>
        <taxon>Ascomycota</taxon>
        <taxon>Pezizomycotina</taxon>
        <taxon>Eurotiomycetes</taxon>
        <taxon>Eurotiomycetidae</taxon>
        <taxon>Eurotiales</taxon>
        <taxon>Aspergillaceae</taxon>
        <taxon>Aspergillus</taxon>
        <taxon>Aspergillus subgen. Circumdati</taxon>
    </lineage>
</organism>
<dbReference type="EMBL" id="BA000054">
    <property type="protein sequence ID" value="BAE64129.1"/>
    <property type="molecule type" value="Genomic_DNA"/>
</dbReference>
<dbReference type="GO" id="GO:0006606">
    <property type="term" value="P:protein import into nucleus"/>
    <property type="evidence" value="ECO:0007669"/>
    <property type="project" value="TreeGrafter"/>
</dbReference>
<comment type="subunit">
    <text evidence="7">Part of the nuclear pore complex (NPC).</text>
</comment>
<dbReference type="EMBL" id="AP007169">
    <property type="protein sequence ID" value="BAE64129.1"/>
    <property type="molecule type" value="Genomic_DNA"/>
</dbReference>
<comment type="similarity">
    <text evidence="7">Belongs to the nucleoporin Nup84/Nup107 family.</text>
</comment>
<keyword evidence="1 7" id="KW-0813">Transport</keyword>
<dbReference type="Proteomes" id="UP000006564">
    <property type="component" value="Chromosome 6"/>
</dbReference>
<evidence type="ECO:0000256" key="5">
    <source>
        <dbReference type="ARBA" id="ARBA00023132"/>
    </source>
</evidence>
<evidence type="ECO:0000256" key="6">
    <source>
        <dbReference type="ARBA" id="ARBA00023242"/>
    </source>
</evidence>
<evidence type="ECO:0000256" key="3">
    <source>
        <dbReference type="ARBA" id="ARBA00022927"/>
    </source>
</evidence>
<protein>
    <recommendedName>
        <fullName evidence="7">Nuclear pore complex protein</fullName>
    </recommendedName>
</protein>
<name>Q2U2T6_ASPOR</name>
<dbReference type="GeneID" id="5997358"/>
<proteinExistence type="inferred from homology"/>
<dbReference type="GO" id="GO:0031080">
    <property type="term" value="C:nuclear pore outer ring"/>
    <property type="evidence" value="ECO:0007669"/>
    <property type="project" value="TreeGrafter"/>
</dbReference>
<keyword evidence="5 7" id="KW-0906">Nuclear pore complex</keyword>
<dbReference type="GO" id="GO:0006406">
    <property type="term" value="P:mRNA export from nucleus"/>
    <property type="evidence" value="ECO:0007669"/>
    <property type="project" value="TreeGrafter"/>
</dbReference>